<accession>A0A0R3ASR6</accession>
<proteinExistence type="predicted"/>
<protein>
    <submittedName>
        <fullName evidence="2">FRG domain protein</fullName>
    </submittedName>
</protein>
<feature type="domain" description="FRG" evidence="1">
    <location>
        <begin position="27"/>
        <end position="162"/>
    </location>
</feature>
<dbReference type="OrthoDB" id="9816036at2"/>
<evidence type="ECO:0000259" key="1">
    <source>
        <dbReference type="SMART" id="SM00901"/>
    </source>
</evidence>
<evidence type="ECO:0000313" key="3">
    <source>
        <dbReference type="Proteomes" id="UP000050852"/>
    </source>
</evidence>
<dbReference type="AlphaFoldDB" id="A0A0R3ASR6"/>
<dbReference type="Proteomes" id="UP000050852">
    <property type="component" value="Unassembled WGS sequence"/>
</dbReference>
<reference evidence="2 3" key="1">
    <citation type="submission" date="2015-02" db="EMBL/GenBank/DDBJ databases">
        <title>Two Pseudomonas sp. nov., isolated from raw milk.</title>
        <authorList>
            <person name="Wenning M."/>
            <person name="von Neubeck M."/>
            <person name="Huptas C."/>
            <person name="Scherer S."/>
        </authorList>
    </citation>
    <scope>NUCLEOTIDE SEQUENCE [LARGE SCALE GENOMIC DNA]</scope>
    <source>
        <strain evidence="2 3">DSM 29164</strain>
    </source>
</reference>
<dbReference type="InterPro" id="IPR014966">
    <property type="entry name" value="FRG-dom"/>
</dbReference>
<dbReference type="PATRIC" id="fig|1615673.3.peg.1834"/>
<dbReference type="Pfam" id="PF08867">
    <property type="entry name" value="FRG"/>
    <property type="match status" value="1"/>
</dbReference>
<dbReference type="SMART" id="SM00901">
    <property type="entry name" value="FRG"/>
    <property type="match status" value="1"/>
</dbReference>
<dbReference type="EMBL" id="JYLN01000002">
    <property type="protein sequence ID" value="KRP73643.1"/>
    <property type="molecule type" value="Genomic_DNA"/>
</dbReference>
<name>A0A0R3ASR6_9PSED</name>
<sequence length="309" mass="34852">MGSPIVKNFETARDLIEYISPLNSVWDGEPYIFRGQPSDKYKLIPSICRQGEGGFGLDLPDRIFDKSHSAQIHFELDVLKKFLEGCERSGLTVPGYSEQVKGRLFADKYVMHSSYLPWPPKELYEIMAAAQHYDVPTRLLDWTDRSFVACYFAASSASLEINDRNMPRIAIWALNTRYSDSWKTVKIIRTPGGTSRNQAAQSGLFTTHSIQEDDFGPFQAEALEDVEEICSIARSVRPLIKMTLAVEQVPDLLKLCSCLGVDATTLFPGYYGAAKNVRDWVNTGVGVRPSRDLINDYNQDSFDNDPDFH</sequence>
<organism evidence="2 3">
    <name type="scientific">Pseudomonas paralactis</name>
    <dbReference type="NCBI Taxonomy" id="1615673"/>
    <lineage>
        <taxon>Bacteria</taxon>
        <taxon>Pseudomonadati</taxon>
        <taxon>Pseudomonadota</taxon>
        <taxon>Gammaproteobacteria</taxon>
        <taxon>Pseudomonadales</taxon>
        <taxon>Pseudomonadaceae</taxon>
        <taxon>Pseudomonas</taxon>
    </lineage>
</organism>
<comment type="caution">
    <text evidence="2">The sequence shown here is derived from an EMBL/GenBank/DDBJ whole genome shotgun (WGS) entry which is preliminary data.</text>
</comment>
<gene>
    <name evidence="2" type="ORF">TX23_04250</name>
</gene>
<evidence type="ECO:0000313" key="2">
    <source>
        <dbReference type="EMBL" id="KRP73643.1"/>
    </source>
</evidence>